<dbReference type="Proteomes" id="UP001620626">
    <property type="component" value="Unassembled WGS sequence"/>
</dbReference>
<feature type="region of interest" description="Disordered" evidence="1">
    <location>
        <begin position="107"/>
        <end position="166"/>
    </location>
</feature>
<comment type="caution">
    <text evidence="3">The sequence shown here is derived from an EMBL/GenBank/DDBJ whole genome shotgun (WGS) entry which is preliminary data.</text>
</comment>
<gene>
    <name evidence="3" type="ORF">niasHT_020548</name>
</gene>
<keyword evidence="2" id="KW-0472">Membrane</keyword>
<feature type="transmembrane region" description="Helical" evidence="2">
    <location>
        <begin position="6"/>
        <end position="29"/>
    </location>
</feature>
<accession>A0ABD2J9I9</accession>
<name>A0ABD2J9I9_9BILA</name>
<organism evidence="3 4">
    <name type="scientific">Heterodera trifolii</name>
    <dbReference type="NCBI Taxonomy" id="157864"/>
    <lineage>
        <taxon>Eukaryota</taxon>
        <taxon>Metazoa</taxon>
        <taxon>Ecdysozoa</taxon>
        <taxon>Nematoda</taxon>
        <taxon>Chromadorea</taxon>
        <taxon>Rhabditida</taxon>
        <taxon>Tylenchina</taxon>
        <taxon>Tylenchomorpha</taxon>
        <taxon>Tylenchoidea</taxon>
        <taxon>Heteroderidae</taxon>
        <taxon>Heteroderinae</taxon>
        <taxon>Heterodera</taxon>
    </lineage>
</organism>
<dbReference type="EMBL" id="JBICBT010001024">
    <property type="protein sequence ID" value="KAL3087285.1"/>
    <property type="molecule type" value="Genomic_DNA"/>
</dbReference>
<keyword evidence="2" id="KW-0812">Transmembrane</keyword>
<keyword evidence="2" id="KW-1133">Transmembrane helix</keyword>
<dbReference type="AlphaFoldDB" id="A0ABD2J9I9"/>
<proteinExistence type="predicted"/>
<protein>
    <submittedName>
        <fullName evidence="3">Uncharacterized protein</fullName>
    </submittedName>
</protein>
<reference evidence="3 4" key="1">
    <citation type="submission" date="2024-10" db="EMBL/GenBank/DDBJ databases">
        <authorList>
            <person name="Kim D."/>
        </authorList>
    </citation>
    <scope>NUCLEOTIDE SEQUENCE [LARGE SCALE GENOMIC DNA]</scope>
    <source>
        <strain evidence="3">BH-2024</strain>
    </source>
</reference>
<evidence type="ECO:0000256" key="2">
    <source>
        <dbReference type="SAM" id="Phobius"/>
    </source>
</evidence>
<keyword evidence="4" id="KW-1185">Reference proteome</keyword>
<evidence type="ECO:0000313" key="3">
    <source>
        <dbReference type="EMBL" id="KAL3087285.1"/>
    </source>
</evidence>
<evidence type="ECO:0000256" key="1">
    <source>
        <dbReference type="SAM" id="MobiDB-lite"/>
    </source>
</evidence>
<feature type="compositionally biased region" description="Basic and acidic residues" evidence="1">
    <location>
        <begin position="137"/>
        <end position="155"/>
    </location>
</feature>
<sequence length="166" mass="17731">MCHLHFVSFVINALPILSALFPFSIPICFSPPGCNFTSFFPSQLCPPPSHLSIISKCKLCPPPTRNGQRQSVGLGTPTKGAGEKPLSFCQGLLFSLLGSVVECAQREGEDNGGTMAEDSRRRAAPGAKEKHRPGGAKSDHLKEAKPPTGHLRDEAATIIRVDPATE</sequence>
<evidence type="ECO:0000313" key="4">
    <source>
        <dbReference type="Proteomes" id="UP001620626"/>
    </source>
</evidence>